<evidence type="ECO:0000313" key="2">
    <source>
        <dbReference type="Proteomes" id="UP000232722"/>
    </source>
</evidence>
<protein>
    <submittedName>
        <fullName evidence="1">Uncharacterized protein</fullName>
    </submittedName>
</protein>
<dbReference type="Proteomes" id="UP000232722">
    <property type="component" value="Unassembled WGS sequence"/>
</dbReference>
<accession>A0A2N0NLW1</accession>
<organism evidence="1 2">
    <name type="scientific">Rhizophagus irregularis</name>
    <dbReference type="NCBI Taxonomy" id="588596"/>
    <lineage>
        <taxon>Eukaryota</taxon>
        <taxon>Fungi</taxon>
        <taxon>Fungi incertae sedis</taxon>
        <taxon>Mucoromycota</taxon>
        <taxon>Glomeromycotina</taxon>
        <taxon>Glomeromycetes</taxon>
        <taxon>Glomerales</taxon>
        <taxon>Glomeraceae</taxon>
        <taxon>Rhizophagus</taxon>
    </lineage>
</organism>
<reference evidence="1 2" key="1">
    <citation type="submission" date="2016-04" db="EMBL/GenBank/DDBJ databases">
        <title>Genome analyses suggest a sexual origin of heterokaryosis in a supposedly ancient asexual fungus.</title>
        <authorList>
            <person name="Ropars J."/>
            <person name="Sedzielewska K."/>
            <person name="Noel J."/>
            <person name="Charron P."/>
            <person name="Farinelli L."/>
            <person name="Marton T."/>
            <person name="Kruger M."/>
            <person name="Pelin A."/>
            <person name="Brachmann A."/>
            <person name="Corradi N."/>
        </authorList>
    </citation>
    <scope>NUCLEOTIDE SEQUENCE [LARGE SCALE GENOMIC DNA]</scope>
    <source>
        <strain evidence="1 2">A5</strain>
    </source>
</reference>
<dbReference type="EMBL" id="LLXJ01004675">
    <property type="protein sequence ID" value="PKB95557.1"/>
    <property type="molecule type" value="Genomic_DNA"/>
</dbReference>
<evidence type="ECO:0000313" key="1">
    <source>
        <dbReference type="EMBL" id="PKB95557.1"/>
    </source>
</evidence>
<comment type="caution">
    <text evidence="1">The sequence shown here is derived from an EMBL/GenBank/DDBJ whole genome shotgun (WGS) entry which is preliminary data.</text>
</comment>
<name>A0A2N0NLW1_9GLOM</name>
<sequence>MSYQLCANIITTIFNEIPVNKCYNNPQPIETSHHLSLLHLVHCLPNIAWRRNLYPLVNLGLLEHS</sequence>
<dbReference type="AlphaFoldDB" id="A0A2N0NLW1"/>
<reference evidence="1 2" key="2">
    <citation type="submission" date="2017-09" db="EMBL/GenBank/DDBJ databases">
        <title>Extensive intraspecific genome diversity in a model arbuscular mycorrhizal fungus.</title>
        <authorList>
            <person name="Chen E.C."/>
            <person name="Morin E."/>
            <person name="Beaudet D."/>
            <person name="Noel J."/>
            <person name="Ndikumana S."/>
            <person name="Charron P."/>
            <person name="St-Onge C."/>
            <person name="Giorgi J."/>
            <person name="Grigoriev I.V."/>
            <person name="Roux C."/>
            <person name="Martin F.M."/>
            <person name="Corradi N."/>
        </authorList>
    </citation>
    <scope>NUCLEOTIDE SEQUENCE [LARGE SCALE GENOMIC DNA]</scope>
    <source>
        <strain evidence="1 2">A5</strain>
    </source>
</reference>
<gene>
    <name evidence="1" type="ORF">RhiirA5_436500</name>
</gene>
<proteinExistence type="predicted"/>